<feature type="coiled-coil region" evidence="1">
    <location>
        <begin position="137"/>
        <end position="290"/>
    </location>
</feature>
<name>A0A4U5JB52_9EURY</name>
<dbReference type="EMBL" id="QKNX01000005">
    <property type="protein sequence ID" value="TKR25058.1"/>
    <property type="molecule type" value="Genomic_DNA"/>
</dbReference>
<dbReference type="Proteomes" id="UP000308037">
    <property type="component" value="Unassembled WGS sequence"/>
</dbReference>
<evidence type="ECO:0000256" key="1">
    <source>
        <dbReference type="SAM" id="Coils"/>
    </source>
</evidence>
<sequence>MSQALSEGPLCVELENIGGIEHAEADLPPGVTVLSGRNATNRTSFLQGIMATVGSSSNQISLKSDTDEGQATLRLGDETYTRTIERAGGTTMMNGEPFTDESELLDLYAFLLKDNPVRQTIERNGDLHEVLMRPIDTDEIEAELQQLRAEKENIEAELEQLDEYKQRIPKLEEQRTQLETELDDLRTTEAEIQERKETLEAQFDETASDEKPERVQELEEELTSQRTEVNTLKRKLDQQRNLQKAAIDDLEAIDKPDAEEAELRAERDRLEAERERLADQIDTIRSQRQEITSGMEAARTLQDSMTSIEEAVGQLDVDIDLPEGPLTATHSGESGDLTDTLVEGEQISCLACGSQVTTDTVDAVIDQYREINTAFREQINALESDQQEVRSQLKEVESQLDQWERAEKRLAEAERQKEQTETRIETYEERLEEAKETVADLEDGLEAAREDAATEPDEALRAEHAAVEDDLIDTEVAIRQAETKLDDIESTIADLETELEAEDRLSDQRDELVDEIERLHSHVEDTERKLVEEFNQTIDTVLELLGYANIERIWIERKRKDVKVGRRTEEQTVFELNIVREGGNGVYADDLQHLSESERSVTGLVVALTGYIVHDVADLCPIMLLDSVEMIDSERIAQLIDYFADETEYLVAALLPEDSAEVNDSLLEATLMKIDTKVK</sequence>
<comment type="caution">
    <text evidence="2">The sequence shown here is derived from an EMBL/GenBank/DDBJ whole genome shotgun (WGS) entry which is preliminary data.</text>
</comment>
<evidence type="ECO:0000313" key="2">
    <source>
        <dbReference type="EMBL" id="TKR25058.1"/>
    </source>
</evidence>
<organism evidence="2 3">
    <name type="scientific">Natronomonas salsuginis</name>
    <dbReference type="NCBI Taxonomy" id="2217661"/>
    <lineage>
        <taxon>Archaea</taxon>
        <taxon>Methanobacteriati</taxon>
        <taxon>Methanobacteriota</taxon>
        <taxon>Stenosarchaea group</taxon>
        <taxon>Halobacteria</taxon>
        <taxon>Halobacteriales</taxon>
        <taxon>Natronomonadaceae</taxon>
        <taxon>Natronomonas</taxon>
    </lineage>
</organism>
<dbReference type="Gene3D" id="1.10.287.510">
    <property type="entry name" value="Helix hairpin bin"/>
    <property type="match status" value="1"/>
</dbReference>
<dbReference type="PANTHER" id="PTHR45615">
    <property type="entry name" value="MYOSIN HEAVY CHAIN, NON-MUSCLE"/>
    <property type="match status" value="1"/>
</dbReference>
<dbReference type="Gene3D" id="3.40.50.300">
    <property type="entry name" value="P-loop containing nucleotide triphosphate hydrolases"/>
    <property type="match status" value="2"/>
</dbReference>
<dbReference type="RefSeq" id="WP_137277093.1">
    <property type="nucleotide sequence ID" value="NZ_QKNX01000005.1"/>
</dbReference>
<dbReference type="SUPFAM" id="SSF57997">
    <property type="entry name" value="Tropomyosin"/>
    <property type="match status" value="1"/>
</dbReference>
<dbReference type="NCBIfam" id="NF045487">
    <property type="entry name" value="ASRP"/>
    <property type="match status" value="1"/>
</dbReference>
<protein>
    <submittedName>
        <fullName evidence="2">Chromosome segregation protein SMC</fullName>
    </submittedName>
</protein>
<dbReference type="InterPro" id="IPR027417">
    <property type="entry name" value="P-loop_NTPase"/>
</dbReference>
<proteinExistence type="predicted"/>
<reference evidence="2 3" key="1">
    <citation type="submission" date="2019-04" db="EMBL/GenBank/DDBJ databases">
        <title>Natronomonas sp. F20-122 a newhaloarchaeon isolated from a saline saltern of Isla Bacuta, Huelva, Spain.</title>
        <authorList>
            <person name="Duran-Viseras A."/>
            <person name="Sanchez-Porro C."/>
            <person name="Ventosa A."/>
        </authorList>
    </citation>
    <scope>NUCLEOTIDE SEQUENCE [LARGE SCALE GENOMIC DNA]</scope>
    <source>
        <strain evidence="2 3">F20-122</strain>
    </source>
</reference>
<keyword evidence="3" id="KW-1185">Reference proteome</keyword>
<gene>
    <name evidence="2" type="ORF">DM868_11875</name>
</gene>
<dbReference type="AlphaFoldDB" id="A0A4U5JB52"/>
<keyword evidence="1" id="KW-0175">Coiled coil</keyword>
<accession>A0A4U5JB52</accession>
<dbReference type="OrthoDB" id="241568at2157"/>
<dbReference type="PANTHER" id="PTHR45615:SF80">
    <property type="entry name" value="GRIP DOMAIN-CONTAINING PROTEIN"/>
    <property type="match status" value="1"/>
</dbReference>
<feature type="coiled-coil region" evidence="1">
    <location>
        <begin position="365"/>
        <end position="529"/>
    </location>
</feature>
<evidence type="ECO:0000313" key="3">
    <source>
        <dbReference type="Proteomes" id="UP000308037"/>
    </source>
</evidence>